<dbReference type="OrthoDB" id="205255at2759"/>
<proteinExistence type="predicted"/>
<dbReference type="Proteomes" id="UP000292702">
    <property type="component" value="Unassembled WGS sequence"/>
</dbReference>
<dbReference type="STRING" id="92696.A0A4R0RXV1"/>
<evidence type="ECO:0000313" key="3">
    <source>
        <dbReference type="EMBL" id="TCD67874.1"/>
    </source>
</evidence>
<dbReference type="GO" id="GO:1902387">
    <property type="term" value="F:ceramide 1-phosphate binding"/>
    <property type="evidence" value="ECO:0007669"/>
    <property type="project" value="TreeGrafter"/>
</dbReference>
<organism evidence="3 4">
    <name type="scientific">Steccherinum ochraceum</name>
    <dbReference type="NCBI Taxonomy" id="92696"/>
    <lineage>
        <taxon>Eukaryota</taxon>
        <taxon>Fungi</taxon>
        <taxon>Dikarya</taxon>
        <taxon>Basidiomycota</taxon>
        <taxon>Agaricomycotina</taxon>
        <taxon>Agaricomycetes</taxon>
        <taxon>Polyporales</taxon>
        <taxon>Steccherinaceae</taxon>
        <taxon>Steccherinum</taxon>
    </lineage>
</organism>
<evidence type="ECO:0000259" key="2">
    <source>
        <dbReference type="Pfam" id="PF08718"/>
    </source>
</evidence>
<dbReference type="InterPro" id="IPR014830">
    <property type="entry name" value="Glycolipid_transfer_prot_dom"/>
</dbReference>
<accession>A0A4R0RXV1</accession>
<dbReference type="InterPro" id="IPR036497">
    <property type="entry name" value="GLTP_sf"/>
</dbReference>
<dbReference type="AlphaFoldDB" id="A0A4R0RXV1"/>
<feature type="domain" description="Glycolipid transfer protein" evidence="2">
    <location>
        <begin position="21"/>
        <end position="162"/>
    </location>
</feature>
<dbReference type="SUPFAM" id="SSF110004">
    <property type="entry name" value="Glycolipid transfer protein, GLTP"/>
    <property type="match status" value="1"/>
</dbReference>
<dbReference type="FunFam" id="1.10.3520.10:FF:000001">
    <property type="entry name" value="Pleckstrin domain-containing family A member 8"/>
    <property type="match status" value="1"/>
</dbReference>
<dbReference type="GO" id="GO:0005829">
    <property type="term" value="C:cytosol"/>
    <property type="evidence" value="ECO:0007669"/>
    <property type="project" value="TreeGrafter"/>
</dbReference>
<gene>
    <name evidence="3" type="ORF">EIP91_011872</name>
</gene>
<dbReference type="PANTHER" id="PTHR10219:SF25">
    <property type="entry name" value="PLECKSTRIN HOMOLOGY DOMAIN-CONTAINING FAMILY A MEMBER 8"/>
    <property type="match status" value="1"/>
</dbReference>
<keyword evidence="4" id="KW-1185">Reference proteome</keyword>
<dbReference type="GO" id="GO:0016020">
    <property type="term" value="C:membrane"/>
    <property type="evidence" value="ECO:0007669"/>
    <property type="project" value="TreeGrafter"/>
</dbReference>
<dbReference type="PANTHER" id="PTHR10219">
    <property type="entry name" value="GLYCOLIPID TRANSFER PROTEIN-RELATED"/>
    <property type="match status" value="1"/>
</dbReference>
<sequence length="213" mass="23610">MPTYLQSITSFTDVPVTDAGVDTVTFLKASEGVVGIFDLLGAVTFKAVKDDMTGNIAKVRKRYTDFPDKSATLEQLVQNEWTEKARPATEGLMWLLRGLLFTCKALTYSQNNKKAGKQAELVDAFQQAYGETLKQYHNLIVKGLFSAALKWCPTRDDFFRKLIGADSVSAVSEDALANANVEMDEWLAALNAIVTRLQAFYVEGKYEKGPFKG</sequence>
<reference evidence="3 4" key="1">
    <citation type="submission" date="2018-11" db="EMBL/GenBank/DDBJ databases">
        <title>Genome assembly of Steccherinum ochraceum LE-BIN_3174, the white-rot fungus of the Steccherinaceae family (The Residual Polyporoid clade, Polyporales, Basidiomycota).</title>
        <authorList>
            <person name="Fedorova T.V."/>
            <person name="Glazunova O.A."/>
            <person name="Landesman E.O."/>
            <person name="Moiseenko K.V."/>
            <person name="Psurtseva N.V."/>
            <person name="Savinova O.S."/>
            <person name="Shakhova N.V."/>
            <person name="Tyazhelova T.V."/>
            <person name="Vasina D.V."/>
        </authorList>
    </citation>
    <scope>NUCLEOTIDE SEQUENCE [LARGE SCALE GENOMIC DNA]</scope>
    <source>
        <strain evidence="3 4">LE-BIN_3174</strain>
    </source>
</reference>
<keyword evidence="1" id="KW-0813">Transport</keyword>
<dbReference type="Pfam" id="PF08718">
    <property type="entry name" value="GLTP"/>
    <property type="match status" value="1"/>
</dbReference>
<protein>
    <recommendedName>
        <fullName evidence="2">Glycolipid transfer protein domain-containing protein</fullName>
    </recommendedName>
</protein>
<evidence type="ECO:0000256" key="1">
    <source>
        <dbReference type="ARBA" id="ARBA00022448"/>
    </source>
</evidence>
<dbReference type="Gene3D" id="1.10.3520.10">
    <property type="entry name" value="Glycolipid transfer protein"/>
    <property type="match status" value="1"/>
</dbReference>
<evidence type="ECO:0000313" key="4">
    <source>
        <dbReference type="Proteomes" id="UP000292702"/>
    </source>
</evidence>
<dbReference type="EMBL" id="RWJN01000083">
    <property type="protein sequence ID" value="TCD67874.1"/>
    <property type="molecule type" value="Genomic_DNA"/>
</dbReference>
<dbReference type="GO" id="GO:1902388">
    <property type="term" value="F:ceramide 1-phosphate transfer activity"/>
    <property type="evidence" value="ECO:0007669"/>
    <property type="project" value="TreeGrafter"/>
</dbReference>
<comment type="caution">
    <text evidence="3">The sequence shown here is derived from an EMBL/GenBank/DDBJ whole genome shotgun (WGS) entry which is preliminary data.</text>
</comment>
<name>A0A4R0RXV1_9APHY</name>